<evidence type="ECO:0000313" key="3">
    <source>
        <dbReference type="Proteomes" id="UP000053831"/>
    </source>
</evidence>
<dbReference type="EMBL" id="LGSR01000020">
    <property type="protein sequence ID" value="KOS19217.1"/>
    <property type="molecule type" value="Genomic_DNA"/>
</dbReference>
<dbReference type="STRING" id="150374.A0A0M8MY50"/>
<dbReference type="Proteomes" id="UP000053831">
    <property type="component" value="Unassembled WGS sequence"/>
</dbReference>
<feature type="region of interest" description="Disordered" evidence="1">
    <location>
        <begin position="182"/>
        <end position="209"/>
    </location>
</feature>
<gene>
    <name evidence="2" type="ORF">ESCO_000122</name>
</gene>
<evidence type="ECO:0000313" key="2">
    <source>
        <dbReference type="EMBL" id="KOS19217.1"/>
    </source>
</evidence>
<feature type="compositionally biased region" description="Basic and acidic residues" evidence="1">
    <location>
        <begin position="193"/>
        <end position="209"/>
    </location>
</feature>
<name>A0A0M8MY50_ESCWE</name>
<sequence>MSPSTDFDFFNPPLPDEALTQLLLLLSPSHIQAHAQHPSPLPIHPSLRRGLPSAPRSCPAHTALSGHPVRALGRLIARECAAHAARFRPILALGHEPPARVEGWLARCDALAGIAGQASRREHLWRWGCGWGWECFGIPRPGTGHQRCSACALSVVGGSLVYLADLRAGLLARARYHAYKRSTRGRRSPGARGDTKEKESKHEGGGGMAREPRLLRVVERWISLRTRAERAHIHAASEAVAASLLELRGVPARFGLLGRSDTPEAEAEAEAAADIAGTPVPVPTPDADGGHVEGDGLWTSRADIDSLSRFFAQDPPRAAHFESSPQASPDAQSVYDAWEEMRDAMDRGGEDVDAIAGAGAGAPARMHRASAVPRPLAVDAGTLHRASALAHMEGKTWI</sequence>
<comment type="caution">
    <text evidence="2">The sequence shown here is derived from an EMBL/GenBank/DDBJ whole genome shotgun (WGS) entry which is preliminary data.</text>
</comment>
<evidence type="ECO:0000256" key="1">
    <source>
        <dbReference type="SAM" id="MobiDB-lite"/>
    </source>
</evidence>
<accession>A0A0M8MY50</accession>
<reference evidence="2 3" key="1">
    <citation type="submission" date="2015-07" db="EMBL/GenBank/DDBJ databases">
        <title>The genome of the fungus Escovopsis weberi, a specialized disease agent of ant agriculture.</title>
        <authorList>
            <person name="de Man T.J."/>
            <person name="Stajich J.E."/>
            <person name="Kubicek C.P."/>
            <person name="Chenthamara K."/>
            <person name="Atanasova L."/>
            <person name="Druzhinina I.S."/>
            <person name="Birnbaum S."/>
            <person name="Barribeau S.M."/>
            <person name="Teiling C."/>
            <person name="Suen G."/>
            <person name="Currie C."/>
            <person name="Gerardo N.M."/>
        </authorList>
    </citation>
    <scope>NUCLEOTIDE SEQUENCE [LARGE SCALE GENOMIC DNA]</scope>
</reference>
<dbReference type="AlphaFoldDB" id="A0A0M8MY50"/>
<organism evidence="2 3">
    <name type="scientific">Escovopsis weberi</name>
    <dbReference type="NCBI Taxonomy" id="150374"/>
    <lineage>
        <taxon>Eukaryota</taxon>
        <taxon>Fungi</taxon>
        <taxon>Dikarya</taxon>
        <taxon>Ascomycota</taxon>
        <taxon>Pezizomycotina</taxon>
        <taxon>Sordariomycetes</taxon>
        <taxon>Hypocreomycetidae</taxon>
        <taxon>Hypocreales</taxon>
        <taxon>Hypocreaceae</taxon>
        <taxon>Escovopsis</taxon>
    </lineage>
</organism>
<proteinExistence type="predicted"/>
<keyword evidence="3" id="KW-1185">Reference proteome</keyword>
<protein>
    <submittedName>
        <fullName evidence="2">Uncharacterized protein</fullName>
    </submittedName>
</protein>
<dbReference type="OrthoDB" id="4898058at2759"/>